<dbReference type="NCBIfam" id="TIGR01426">
    <property type="entry name" value="MGT"/>
    <property type="match status" value="1"/>
</dbReference>
<comment type="caution">
    <text evidence="4">The sequence shown here is derived from an EMBL/GenBank/DDBJ whole genome shotgun (WGS) entry which is preliminary data.</text>
</comment>
<accession>A0A8J3JE68</accession>
<dbReference type="Gene3D" id="3.40.50.2000">
    <property type="entry name" value="Glycogen Phosphorylase B"/>
    <property type="match status" value="2"/>
</dbReference>
<comment type="similarity">
    <text evidence="1">Belongs to the UDP-glycosyltransferase family.</text>
</comment>
<gene>
    <name evidence="4" type="ORF">Cba03nite_41400</name>
</gene>
<dbReference type="AlphaFoldDB" id="A0A8J3JE68"/>
<sequence length="391" mass="42857">MGRHIAFVNIPAIGHVFPTLAVVQELTRRGHRVTYGTSESRRAALAEAGAAVHAYRSLRPPDSDPTVRAPDRAGYISHSLLSFLEEAEAAYEQLAPVYRNDPPDLVVFDRMAFAGRVLAARMELPSVQLWPMLVSNEHWSMGQALDAFDPADPVLHTYLAKLERFLGTHCPALAPEEFLTPQPEAQLAFYPRAFQYAGERFGPGYRFVGPCLRRTPLRWQPPRDRDVILVTLGTIYNARPDFYRYCADAFAGSDWHVVLAVGERIDLTALGRLPRNVELHRFVPQLDVLAHATALICHAGMGGIMEAMSHGVPVLAAPQTLEQEANALRVEELSLGVRLPAGLTDPGGLKDTVELMVKDPAIGDGVDHLRRAVATAGGAARAADVIEDCLR</sequence>
<keyword evidence="2 4" id="KW-0808">Transferase</keyword>
<dbReference type="FunFam" id="3.40.50.2000:FF:000072">
    <property type="entry name" value="Glycosyl transferase"/>
    <property type="match status" value="1"/>
</dbReference>
<organism evidence="4 5">
    <name type="scientific">Catellatospora bangladeshensis</name>
    <dbReference type="NCBI Taxonomy" id="310355"/>
    <lineage>
        <taxon>Bacteria</taxon>
        <taxon>Bacillati</taxon>
        <taxon>Actinomycetota</taxon>
        <taxon>Actinomycetes</taxon>
        <taxon>Micromonosporales</taxon>
        <taxon>Micromonosporaceae</taxon>
        <taxon>Catellatospora</taxon>
    </lineage>
</organism>
<dbReference type="InterPro" id="IPR035595">
    <property type="entry name" value="UDP_glycos_trans_CS"/>
</dbReference>
<dbReference type="CDD" id="cd03784">
    <property type="entry name" value="GT1_Gtf-like"/>
    <property type="match status" value="1"/>
</dbReference>
<name>A0A8J3JE68_9ACTN</name>
<dbReference type="PANTHER" id="PTHR21015">
    <property type="entry name" value="UDP-N-ACETYLGLUCOSAMINE--N-ACETYLMURAMYL-(PENTAPEPTIDE) PYROPHOSPHORYL-UNDECAPRENOL N-ACETYLGLUCOSAMINE TRANSFERASE 1"/>
    <property type="match status" value="1"/>
</dbReference>
<dbReference type="InterPro" id="IPR006326">
    <property type="entry name" value="UDPGT_MGT-like"/>
</dbReference>
<dbReference type="GO" id="GO:0016758">
    <property type="term" value="F:hexosyltransferase activity"/>
    <property type="evidence" value="ECO:0007669"/>
    <property type="project" value="InterPro"/>
</dbReference>
<dbReference type="GO" id="GO:0008194">
    <property type="term" value="F:UDP-glycosyltransferase activity"/>
    <property type="evidence" value="ECO:0007669"/>
    <property type="project" value="InterPro"/>
</dbReference>
<evidence type="ECO:0000256" key="1">
    <source>
        <dbReference type="ARBA" id="ARBA00009995"/>
    </source>
</evidence>
<dbReference type="PROSITE" id="PS00375">
    <property type="entry name" value="UDPGT"/>
    <property type="match status" value="1"/>
</dbReference>
<evidence type="ECO:0000259" key="3">
    <source>
        <dbReference type="Pfam" id="PF06722"/>
    </source>
</evidence>
<evidence type="ECO:0000313" key="5">
    <source>
        <dbReference type="Proteomes" id="UP000601223"/>
    </source>
</evidence>
<dbReference type="RefSeq" id="WP_203748598.1">
    <property type="nucleotide sequence ID" value="NZ_BONF01000025.1"/>
</dbReference>
<dbReference type="PANTHER" id="PTHR21015:SF22">
    <property type="entry name" value="GLYCOSYLTRANSFERASE"/>
    <property type="match status" value="1"/>
</dbReference>
<proteinExistence type="inferred from homology"/>
<dbReference type="InterPro" id="IPR002213">
    <property type="entry name" value="UDP_glucos_trans"/>
</dbReference>
<protein>
    <submittedName>
        <fullName evidence="4">Glycosyl transferase</fullName>
    </submittedName>
</protein>
<evidence type="ECO:0000256" key="2">
    <source>
        <dbReference type="ARBA" id="ARBA00022679"/>
    </source>
</evidence>
<reference evidence="4 5" key="1">
    <citation type="submission" date="2021-01" db="EMBL/GenBank/DDBJ databases">
        <title>Whole genome shotgun sequence of Catellatospora bangladeshensis NBRC 107357.</title>
        <authorList>
            <person name="Komaki H."/>
            <person name="Tamura T."/>
        </authorList>
    </citation>
    <scope>NUCLEOTIDE SEQUENCE [LARGE SCALE GENOMIC DNA]</scope>
    <source>
        <strain evidence="4 5">NBRC 107357</strain>
    </source>
</reference>
<dbReference type="Proteomes" id="UP000601223">
    <property type="component" value="Unassembled WGS sequence"/>
</dbReference>
<dbReference type="SUPFAM" id="SSF53756">
    <property type="entry name" value="UDP-Glycosyltransferase/glycogen phosphorylase"/>
    <property type="match status" value="1"/>
</dbReference>
<dbReference type="Pfam" id="PF06722">
    <property type="entry name" value="EryCIII-like_C"/>
    <property type="match status" value="1"/>
</dbReference>
<dbReference type="InterPro" id="IPR010610">
    <property type="entry name" value="EryCIII-like_C"/>
</dbReference>
<keyword evidence="5" id="KW-1185">Reference proteome</keyword>
<dbReference type="EMBL" id="BONF01000025">
    <property type="protein sequence ID" value="GIF82791.1"/>
    <property type="molecule type" value="Genomic_DNA"/>
</dbReference>
<evidence type="ECO:0000313" key="4">
    <source>
        <dbReference type="EMBL" id="GIF82791.1"/>
    </source>
</evidence>
<feature type="domain" description="Erythromycin biosynthesis protein CIII-like C-terminal" evidence="3">
    <location>
        <begin position="251"/>
        <end position="374"/>
    </location>
</feature>